<dbReference type="Gene3D" id="3.40.50.720">
    <property type="entry name" value="NAD(P)-binding Rossmann-like Domain"/>
    <property type="match status" value="2"/>
</dbReference>
<evidence type="ECO:0000313" key="10">
    <source>
        <dbReference type="EMBL" id="GAA4825984.1"/>
    </source>
</evidence>
<gene>
    <name evidence="10" type="ORF">GCM10023331_08250</name>
</gene>
<feature type="domain" description="Alanine dehydrogenase/pyridine nucleotide transhydrogenase NAD(H)-binding" evidence="8">
    <location>
        <begin position="145"/>
        <end position="309"/>
    </location>
</feature>
<evidence type="ECO:0000256" key="3">
    <source>
        <dbReference type="ARBA" id="ARBA00022741"/>
    </source>
</evidence>
<dbReference type="RefSeq" id="WP_345369427.1">
    <property type="nucleotide sequence ID" value="NZ_BAABJX010000016.1"/>
</dbReference>
<dbReference type="PANTHER" id="PTHR10160:SF19">
    <property type="entry name" value="PROTON-TRANSLOCATING NAD(P)(+) TRANSHYDROGENASE"/>
    <property type="match status" value="1"/>
</dbReference>
<keyword evidence="11" id="KW-1185">Reference proteome</keyword>
<dbReference type="PANTHER" id="PTHR10160">
    <property type="entry name" value="NAD(P) TRANSHYDROGENASE"/>
    <property type="match status" value="1"/>
</dbReference>
<evidence type="ECO:0000256" key="2">
    <source>
        <dbReference type="ARBA" id="ARBA00012943"/>
    </source>
</evidence>
<dbReference type="InterPro" id="IPR036291">
    <property type="entry name" value="NAD(P)-bd_dom_sf"/>
</dbReference>
<dbReference type="SMART" id="SM01003">
    <property type="entry name" value="AlaDh_PNT_N"/>
    <property type="match status" value="1"/>
</dbReference>
<feature type="domain" description="Alanine dehydrogenase/pyridine nucleotide transhydrogenase N-terminal" evidence="9">
    <location>
        <begin position="4"/>
        <end position="136"/>
    </location>
</feature>
<comment type="function">
    <text evidence="1">The transhydrogenation between NADH and NADP is coupled to respiration and ATP hydrolysis and functions as a proton pump across the membrane.</text>
</comment>
<dbReference type="SMART" id="SM01002">
    <property type="entry name" value="AlaDh_PNT_C"/>
    <property type="match status" value="1"/>
</dbReference>
<dbReference type="Proteomes" id="UP001500298">
    <property type="component" value="Unassembled WGS sequence"/>
</dbReference>
<comment type="catalytic activity">
    <reaction evidence="7">
        <text>NAD(+) + NADPH + H(+)(in) = NADH + NADP(+) + H(+)(out)</text>
        <dbReference type="Rhea" id="RHEA:47992"/>
        <dbReference type="ChEBI" id="CHEBI:15378"/>
        <dbReference type="ChEBI" id="CHEBI:57540"/>
        <dbReference type="ChEBI" id="CHEBI:57783"/>
        <dbReference type="ChEBI" id="CHEBI:57945"/>
        <dbReference type="ChEBI" id="CHEBI:58349"/>
        <dbReference type="EC" id="7.1.1.1"/>
    </reaction>
</comment>
<keyword evidence="6" id="KW-0520">NAD</keyword>
<accession>A0ABP9D347</accession>
<dbReference type="Pfam" id="PF01262">
    <property type="entry name" value="AlaDh_PNT_C"/>
    <property type="match status" value="1"/>
</dbReference>
<evidence type="ECO:0000256" key="1">
    <source>
        <dbReference type="ARBA" id="ARBA00003943"/>
    </source>
</evidence>
<evidence type="ECO:0000256" key="6">
    <source>
        <dbReference type="ARBA" id="ARBA00023027"/>
    </source>
</evidence>
<dbReference type="InterPro" id="IPR007698">
    <property type="entry name" value="AlaDH/PNT_NAD(H)-bd"/>
</dbReference>
<dbReference type="SUPFAM" id="SSF52283">
    <property type="entry name" value="Formate/glycerate dehydrogenase catalytic domain-like"/>
    <property type="match status" value="1"/>
</dbReference>
<evidence type="ECO:0000259" key="8">
    <source>
        <dbReference type="SMART" id="SM01002"/>
    </source>
</evidence>
<evidence type="ECO:0000256" key="7">
    <source>
        <dbReference type="ARBA" id="ARBA00048202"/>
    </source>
</evidence>
<name>A0ABP9D347_9BACT</name>
<evidence type="ECO:0000259" key="9">
    <source>
        <dbReference type="SMART" id="SM01003"/>
    </source>
</evidence>
<organism evidence="10 11">
    <name type="scientific">Algivirga pacifica</name>
    <dbReference type="NCBI Taxonomy" id="1162670"/>
    <lineage>
        <taxon>Bacteria</taxon>
        <taxon>Pseudomonadati</taxon>
        <taxon>Bacteroidota</taxon>
        <taxon>Cytophagia</taxon>
        <taxon>Cytophagales</taxon>
        <taxon>Flammeovirgaceae</taxon>
        <taxon>Algivirga</taxon>
    </lineage>
</organism>
<sequence>MVIGILNETSDKRVAVVPALVQKLVKEGHSVYFEKGAGLTASVTDTAYEEAGAISKERNSILEESDFIPTIHPISKDEATQLKANATLLTLLQPFQTDEFYKGLSVKEITAFSFDMIPRSTIAQSMDVLSSMASIAGYKSVLTAADLLPRYIPMLSTAAGTIPPAKVLILGAGVAGLQAIATAKRLGGQVEAFDTRPAAKEEVQSLGAKFVEVEGAADASNAGGYAVEQTEEYKQKQKALIEEKVQKADVIITTAQLRGKPAPTLITEEMVKSMKEGSVIIDLASSTGGNCALTEDEKTVVKHGVNILGSSQLAAEVPEHASQLFSRNIENFLKILLVEGQLTLDFSNDILRSSCVIYNGQSVYGETDSLIKKNTEAEKEEAIEA</sequence>
<keyword evidence="3" id="KW-0547">Nucleotide-binding</keyword>
<keyword evidence="5" id="KW-1278">Translocase</keyword>
<dbReference type="InterPro" id="IPR007886">
    <property type="entry name" value="AlaDH/PNT_N"/>
</dbReference>
<evidence type="ECO:0000256" key="5">
    <source>
        <dbReference type="ARBA" id="ARBA00022967"/>
    </source>
</evidence>
<evidence type="ECO:0000313" key="11">
    <source>
        <dbReference type="Proteomes" id="UP001500298"/>
    </source>
</evidence>
<dbReference type="EC" id="7.1.1.1" evidence="2"/>
<dbReference type="NCBIfam" id="NF006942">
    <property type="entry name" value="PRK09424.1"/>
    <property type="match status" value="1"/>
</dbReference>
<dbReference type="EMBL" id="BAABJX010000016">
    <property type="protein sequence ID" value="GAA4825984.1"/>
    <property type="molecule type" value="Genomic_DNA"/>
</dbReference>
<dbReference type="Pfam" id="PF05222">
    <property type="entry name" value="AlaDh_PNT_N"/>
    <property type="match status" value="1"/>
</dbReference>
<protein>
    <recommendedName>
        <fullName evidence="2">proton-translocating NAD(P)(+) transhydrogenase</fullName>
        <ecNumber evidence="2">7.1.1.1</ecNumber>
    </recommendedName>
</protein>
<proteinExistence type="predicted"/>
<comment type="caution">
    <text evidence="10">The sequence shown here is derived from an EMBL/GenBank/DDBJ whole genome shotgun (WGS) entry which is preliminary data.</text>
</comment>
<dbReference type="SUPFAM" id="SSF51735">
    <property type="entry name" value="NAD(P)-binding Rossmann-fold domains"/>
    <property type="match status" value="1"/>
</dbReference>
<evidence type="ECO:0000256" key="4">
    <source>
        <dbReference type="ARBA" id="ARBA00022857"/>
    </source>
</evidence>
<keyword evidence="4" id="KW-0521">NADP</keyword>
<dbReference type="CDD" id="cd05304">
    <property type="entry name" value="Rubrum_tdh"/>
    <property type="match status" value="1"/>
</dbReference>
<reference evidence="11" key="1">
    <citation type="journal article" date="2019" name="Int. J. Syst. Evol. Microbiol.">
        <title>The Global Catalogue of Microorganisms (GCM) 10K type strain sequencing project: providing services to taxonomists for standard genome sequencing and annotation.</title>
        <authorList>
            <consortium name="The Broad Institute Genomics Platform"/>
            <consortium name="The Broad Institute Genome Sequencing Center for Infectious Disease"/>
            <person name="Wu L."/>
            <person name="Ma J."/>
        </authorList>
    </citation>
    <scope>NUCLEOTIDE SEQUENCE [LARGE SCALE GENOMIC DNA]</scope>
    <source>
        <strain evidence="11">JCM 18326</strain>
    </source>
</reference>